<evidence type="ECO:0008006" key="3">
    <source>
        <dbReference type="Google" id="ProtNLM"/>
    </source>
</evidence>
<protein>
    <recommendedName>
        <fullName evidence="3">Asparaginase</fullName>
    </recommendedName>
</protein>
<name>A0AAJ0CES3_9HYPO</name>
<dbReference type="InterPro" id="IPR000246">
    <property type="entry name" value="Peptidase_T2"/>
</dbReference>
<dbReference type="PANTHER" id="PTHR10188">
    <property type="entry name" value="L-ASPARAGINASE"/>
    <property type="match status" value="1"/>
</dbReference>
<dbReference type="AlphaFoldDB" id="A0AAJ0CES3"/>
<dbReference type="Pfam" id="PF01112">
    <property type="entry name" value="Asparaginase_2"/>
    <property type="match status" value="1"/>
</dbReference>
<gene>
    <name evidence="1" type="ORF">QQS21_011788</name>
</gene>
<keyword evidence="2" id="KW-1185">Reference proteome</keyword>
<proteinExistence type="predicted"/>
<evidence type="ECO:0000313" key="1">
    <source>
        <dbReference type="EMBL" id="KAK2590538.1"/>
    </source>
</evidence>
<dbReference type="SUPFAM" id="SSF56235">
    <property type="entry name" value="N-terminal nucleophile aminohydrolases (Ntn hydrolases)"/>
    <property type="match status" value="1"/>
</dbReference>
<dbReference type="PANTHER" id="PTHR10188:SF6">
    <property type="entry name" value="N(4)-(BETA-N-ACETYLGLUCOSAMINYL)-L-ASPARAGINASE"/>
    <property type="match status" value="1"/>
</dbReference>
<reference evidence="1" key="1">
    <citation type="submission" date="2023-06" db="EMBL/GenBank/DDBJ databases">
        <title>Conoideocrella luteorostrata (Hypocreales: Clavicipitaceae), a potential biocontrol fungus for elongate hemlock scale in United States Christmas tree production areas.</title>
        <authorList>
            <person name="Barrett H."/>
            <person name="Lovett B."/>
            <person name="Macias A.M."/>
            <person name="Stajich J.E."/>
            <person name="Kasson M.T."/>
        </authorList>
    </citation>
    <scope>NUCLEOTIDE SEQUENCE</scope>
    <source>
        <strain evidence="1">ARSEF 14590</strain>
    </source>
</reference>
<comment type="caution">
    <text evidence="1">The sequence shown here is derived from an EMBL/GenBank/DDBJ whole genome shotgun (WGS) entry which is preliminary data.</text>
</comment>
<evidence type="ECO:0000313" key="2">
    <source>
        <dbReference type="Proteomes" id="UP001251528"/>
    </source>
</evidence>
<dbReference type="Proteomes" id="UP001251528">
    <property type="component" value="Unassembled WGS sequence"/>
</dbReference>
<dbReference type="InterPro" id="IPR029055">
    <property type="entry name" value="Ntn_hydrolases_N"/>
</dbReference>
<sequence>MTEQAISTKSARPWHFILHGGCSETCPDTKRQHDVRQELQAVAKVVADTLDQGSTAKDAVVLAVADLEDCPLFNAGCGAALNHDRGHQLEAGIVEGTSTHYGAVGCVETTKNPIHVANALLEHGPHTMLVGRAADEMAKNQRRGDQIFKHLVAGKVANYHASGGSISDAARRALQDVSAHGAPCALAVIDTEGNCAVESTARLFSVAKGSSSVAPTTCLYPTTFSVLSPHEFYNDSELLIDHSRYPTTPGHSLAILKSTMNLFSLQPAEIVRILSKTLKSSIFPSRVL</sequence>
<organism evidence="1 2">
    <name type="scientific">Conoideocrella luteorostrata</name>
    <dbReference type="NCBI Taxonomy" id="1105319"/>
    <lineage>
        <taxon>Eukaryota</taxon>
        <taxon>Fungi</taxon>
        <taxon>Dikarya</taxon>
        <taxon>Ascomycota</taxon>
        <taxon>Pezizomycotina</taxon>
        <taxon>Sordariomycetes</taxon>
        <taxon>Hypocreomycetidae</taxon>
        <taxon>Hypocreales</taxon>
        <taxon>Clavicipitaceae</taxon>
        <taxon>Conoideocrella</taxon>
    </lineage>
</organism>
<accession>A0AAJ0CES3</accession>
<dbReference type="EMBL" id="JASWJB010000426">
    <property type="protein sequence ID" value="KAK2590538.1"/>
    <property type="molecule type" value="Genomic_DNA"/>
</dbReference>
<dbReference type="GO" id="GO:0016811">
    <property type="term" value="F:hydrolase activity, acting on carbon-nitrogen (but not peptide) bonds, in linear amides"/>
    <property type="evidence" value="ECO:0007669"/>
    <property type="project" value="UniProtKB-ARBA"/>
</dbReference>